<dbReference type="Proteomes" id="UP000192448">
    <property type="component" value="Unassembled WGS sequence"/>
</dbReference>
<organism evidence="1 2">
    <name type="scientific">Mycobacterium aquaticum</name>
    <dbReference type="NCBI Taxonomy" id="1927124"/>
    <lineage>
        <taxon>Bacteria</taxon>
        <taxon>Bacillati</taxon>
        <taxon>Actinomycetota</taxon>
        <taxon>Actinomycetes</taxon>
        <taxon>Mycobacteriales</taxon>
        <taxon>Mycobacteriaceae</taxon>
        <taxon>Mycobacterium</taxon>
    </lineage>
</organism>
<evidence type="ECO:0000313" key="1">
    <source>
        <dbReference type="EMBL" id="ORA38709.1"/>
    </source>
</evidence>
<dbReference type="EMBL" id="MVHF01000003">
    <property type="protein sequence ID" value="ORA38709.1"/>
    <property type="molecule type" value="Genomic_DNA"/>
</dbReference>
<dbReference type="RefSeq" id="WP_083161158.1">
    <property type="nucleotide sequence ID" value="NZ_MVHF01000003.1"/>
</dbReference>
<accession>A0A1X0B923</accession>
<sequence>MSPQEILQRTIALQADYKAGRIGDDAFIRHTAWLTWVAQGVPRATVEQLQKRMAEVADAARFVGENPTPAEVDAATSFISPAE</sequence>
<proteinExistence type="predicted"/>
<reference evidence="1 2" key="1">
    <citation type="submission" date="2017-02" db="EMBL/GenBank/DDBJ databases">
        <title>The new phylogeny of genus Mycobacterium.</title>
        <authorList>
            <person name="Tortoli E."/>
            <person name="Trovato A."/>
            <person name="Cirillo D.M."/>
        </authorList>
    </citation>
    <scope>NUCLEOTIDE SEQUENCE [LARGE SCALE GENOMIC DNA]</scope>
    <source>
        <strain evidence="1 2">RW6</strain>
    </source>
</reference>
<protein>
    <submittedName>
        <fullName evidence="1">Uncharacterized protein</fullName>
    </submittedName>
</protein>
<keyword evidence="2" id="KW-1185">Reference proteome</keyword>
<gene>
    <name evidence="1" type="ORF">BST13_04835</name>
</gene>
<comment type="caution">
    <text evidence="1">The sequence shown here is derived from an EMBL/GenBank/DDBJ whole genome shotgun (WGS) entry which is preliminary data.</text>
</comment>
<dbReference type="AlphaFoldDB" id="A0A1X0B923"/>
<name>A0A1X0B923_9MYCO</name>
<evidence type="ECO:0000313" key="2">
    <source>
        <dbReference type="Proteomes" id="UP000192448"/>
    </source>
</evidence>